<feature type="region of interest" description="Disordered" evidence="1">
    <location>
        <begin position="53"/>
        <end position="90"/>
    </location>
</feature>
<keyword evidence="3" id="KW-1185">Reference proteome</keyword>
<reference evidence="2 3" key="1">
    <citation type="journal article" date="2022" name="Nat. Ecol. Evol.">
        <title>A masculinizing supergene underlies an exaggerated male reproductive morph in a spider.</title>
        <authorList>
            <person name="Hendrickx F."/>
            <person name="De Corte Z."/>
            <person name="Sonet G."/>
            <person name="Van Belleghem S.M."/>
            <person name="Kostlbacher S."/>
            <person name="Vangestel C."/>
        </authorList>
    </citation>
    <scope>NUCLEOTIDE SEQUENCE [LARGE SCALE GENOMIC DNA]</scope>
    <source>
        <strain evidence="2">W744_W776</strain>
    </source>
</reference>
<name>A0AAV6W4F5_9ARAC</name>
<dbReference type="AlphaFoldDB" id="A0AAV6W4F5"/>
<protein>
    <submittedName>
        <fullName evidence="2">Uncharacterized protein</fullName>
    </submittedName>
</protein>
<proteinExistence type="predicted"/>
<dbReference type="Proteomes" id="UP000827092">
    <property type="component" value="Unassembled WGS sequence"/>
</dbReference>
<feature type="compositionally biased region" description="Polar residues" evidence="1">
    <location>
        <begin position="63"/>
        <end position="75"/>
    </location>
</feature>
<organism evidence="2 3">
    <name type="scientific">Oedothorax gibbosus</name>
    <dbReference type="NCBI Taxonomy" id="931172"/>
    <lineage>
        <taxon>Eukaryota</taxon>
        <taxon>Metazoa</taxon>
        <taxon>Ecdysozoa</taxon>
        <taxon>Arthropoda</taxon>
        <taxon>Chelicerata</taxon>
        <taxon>Arachnida</taxon>
        <taxon>Araneae</taxon>
        <taxon>Araneomorphae</taxon>
        <taxon>Entelegynae</taxon>
        <taxon>Araneoidea</taxon>
        <taxon>Linyphiidae</taxon>
        <taxon>Erigoninae</taxon>
        <taxon>Oedothorax</taxon>
    </lineage>
</organism>
<dbReference type="EMBL" id="JAFNEN010000001">
    <property type="protein sequence ID" value="KAG8202160.1"/>
    <property type="molecule type" value="Genomic_DNA"/>
</dbReference>
<evidence type="ECO:0000313" key="3">
    <source>
        <dbReference type="Proteomes" id="UP000827092"/>
    </source>
</evidence>
<comment type="caution">
    <text evidence="2">The sequence shown here is derived from an EMBL/GenBank/DDBJ whole genome shotgun (WGS) entry which is preliminary data.</text>
</comment>
<gene>
    <name evidence="2" type="ORF">JTE90_010517</name>
</gene>
<sequence>MTSSLKVFGIESIRQQCGCLVPVRYFNDPTKAINCMNRRWCFKSCCPREVHHRKLQSAPPSVVRSTSAAKGSPSLSPCVKDPGPEVLYSH</sequence>
<evidence type="ECO:0000313" key="2">
    <source>
        <dbReference type="EMBL" id="KAG8202160.1"/>
    </source>
</evidence>
<evidence type="ECO:0000256" key="1">
    <source>
        <dbReference type="SAM" id="MobiDB-lite"/>
    </source>
</evidence>
<accession>A0AAV6W4F5</accession>